<dbReference type="GO" id="GO:0030246">
    <property type="term" value="F:carbohydrate binding"/>
    <property type="evidence" value="ECO:0007669"/>
    <property type="project" value="InterPro"/>
</dbReference>
<dbReference type="PANTHER" id="PTHR34294:SF1">
    <property type="entry name" value="TRANSCRIPTIONAL REGULATOR LSRR"/>
    <property type="match status" value="1"/>
</dbReference>
<comment type="caution">
    <text evidence="6">The sequence shown here is derived from an EMBL/GenBank/DDBJ whole genome shotgun (WGS) entry which is preliminary data.</text>
</comment>
<dbReference type="Gene3D" id="3.40.50.1360">
    <property type="match status" value="1"/>
</dbReference>
<dbReference type="EMBL" id="PPXD01000026">
    <property type="protein sequence ID" value="POH62285.1"/>
    <property type="molecule type" value="Genomic_DNA"/>
</dbReference>
<dbReference type="SUPFAM" id="SSF100950">
    <property type="entry name" value="NagB/RpiA/CoA transferase-like"/>
    <property type="match status" value="1"/>
</dbReference>
<comment type="similarity">
    <text evidence="1">Belongs to the SorC transcriptional regulatory family.</text>
</comment>
<feature type="domain" description="Sugar-binding" evidence="5">
    <location>
        <begin position="64"/>
        <end position="307"/>
    </location>
</feature>
<dbReference type="InterPro" id="IPR051054">
    <property type="entry name" value="SorC_transcr_regulators"/>
</dbReference>
<gene>
    <name evidence="6" type="ORF">C3B61_15485</name>
</gene>
<sequence>MVEEFSRDTLATVARRFYLEDVSKVELAAEYGMSRFKIARILQIARESGVVTIEIHNRDDQRRSLGERLATHLGLDEVLVVPNGDSDDADRQRIAFESARYLSRITRPNDTIGVSWGRTVYALTEYLQDLPPCTVVQLTGTVGNDVSQSPMVVLHRIAARHPLSTIGIFAPLFTTTPIAAQVLRSEKSIADALATYDRLTTAVLAIGSWNPPITQIKPLLDPEELVALDAEHAVAEVVASFLDADGRIIDLPFNQRRIAIEVEQLRSTPRVIAAAGSVAKVPAIHAVASSGILTMLVTDEAAARELLLLPKITAHTRPANNSPLEHSA</sequence>
<organism evidence="6 7">
    <name type="scientific">Cryobacterium zongtaii</name>
    <dbReference type="NCBI Taxonomy" id="1259217"/>
    <lineage>
        <taxon>Bacteria</taxon>
        <taxon>Bacillati</taxon>
        <taxon>Actinomycetota</taxon>
        <taxon>Actinomycetes</taxon>
        <taxon>Micrococcales</taxon>
        <taxon>Microbacteriaceae</taxon>
        <taxon>Cryobacterium</taxon>
    </lineage>
</organism>
<accession>A0A2S3Z9P6</accession>
<keyword evidence="3" id="KW-0238">DNA-binding</keyword>
<dbReference type="InterPro" id="IPR037171">
    <property type="entry name" value="NagB/RpiA_transferase-like"/>
</dbReference>
<evidence type="ECO:0000256" key="3">
    <source>
        <dbReference type="ARBA" id="ARBA00023125"/>
    </source>
</evidence>
<dbReference type="Pfam" id="PF04198">
    <property type="entry name" value="Sugar-bind"/>
    <property type="match status" value="1"/>
</dbReference>
<reference evidence="6 7" key="1">
    <citation type="submission" date="2018-01" db="EMBL/GenBank/DDBJ databases">
        <title>Cryobacterium sp. nov., from glaciers in China.</title>
        <authorList>
            <person name="Liu Q."/>
            <person name="Xin Y.-H."/>
        </authorList>
    </citation>
    <scope>NUCLEOTIDE SEQUENCE [LARGE SCALE GENOMIC DNA]</scope>
    <source>
        <strain evidence="6 7">TMN-42</strain>
    </source>
</reference>
<dbReference type="RefSeq" id="WP_103461477.1">
    <property type="nucleotide sequence ID" value="NZ_PPXD01000026.1"/>
</dbReference>
<keyword evidence="2" id="KW-0805">Transcription regulation</keyword>
<keyword evidence="7" id="KW-1185">Reference proteome</keyword>
<name>A0A2S3Z9P6_9MICO</name>
<proteinExistence type="inferred from homology"/>
<protein>
    <submittedName>
        <fullName evidence="6">Transcriptional regulator</fullName>
    </submittedName>
</protein>
<dbReference type="PANTHER" id="PTHR34294">
    <property type="entry name" value="TRANSCRIPTIONAL REGULATOR-RELATED"/>
    <property type="match status" value="1"/>
</dbReference>
<evidence type="ECO:0000259" key="5">
    <source>
        <dbReference type="Pfam" id="PF04198"/>
    </source>
</evidence>
<dbReference type="Gene3D" id="1.10.10.10">
    <property type="entry name" value="Winged helix-like DNA-binding domain superfamily/Winged helix DNA-binding domain"/>
    <property type="match status" value="1"/>
</dbReference>
<dbReference type="InterPro" id="IPR007324">
    <property type="entry name" value="Sugar-bd_dom_put"/>
</dbReference>
<evidence type="ECO:0000256" key="2">
    <source>
        <dbReference type="ARBA" id="ARBA00023015"/>
    </source>
</evidence>
<dbReference type="Proteomes" id="UP000237340">
    <property type="component" value="Unassembled WGS sequence"/>
</dbReference>
<evidence type="ECO:0000256" key="4">
    <source>
        <dbReference type="ARBA" id="ARBA00023163"/>
    </source>
</evidence>
<keyword evidence="4" id="KW-0804">Transcription</keyword>
<dbReference type="GO" id="GO:0003677">
    <property type="term" value="F:DNA binding"/>
    <property type="evidence" value="ECO:0007669"/>
    <property type="project" value="UniProtKB-KW"/>
</dbReference>
<evidence type="ECO:0000313" key="7">
    <source>
        <dbReference type="Proteomes" id="UP000237340"/>
    </source>
</evidence>
<dbReference type="InterPro" id="IPR036388">
    <property type="entry name" value="WH-like_DNA-bd_sf"/>
</dbReference>
<dbReference type="AlphaFoldDB" id="A0A2S3Z9P6"/>
<evidence type="ECO:0000313" key="6">
    <source>
        <dbReference type="EMBL" id="POH62285.1"/>
    </source>
</evidence>
<evidence type="ECO:0000256" key="1">
    <source>
        <dbReference type="ARBA" id="ARBA00010466"/>
    </source>
</evidence>